<comment type="caution">
    <text evidence="14">The sequence shown here is derived from an EMBL/GenBank/DDBJ whole genome shotgun (WGS) entry which is preliminary data.</text>
</comment>
<keyword evidence="15" id="KW-1185">Reference proteome</keyword>
<dbReference type="InterPro" id="IPR004387">
    <property type="entry name" value="Pept_M50_Zn"/>
</dbReference>
<keyword evidence="4" id="KW-0645">Protease</keyword>
<keyword evidence="8 11" id="KW-1133">Transmembrane helix</keyword>
<dbReference type="RefSeq" id="WP_128221227.1">
    <property type="nucleotide sequence ID" value="NZ_CP034929.1"/>
</dbReference>
<evidence type="ECO:0000256" key="4">
    <source>
        <dbReference type="ARBA" id="ARBA00022670"/>
    </source>
</evidence>
<evidence type="ECO:0000256" key="1">
    <source>
        <dbReference type="ARBA" id="ARBA00001947"/>
    </source>
</evidence>
<dbReference type="SUPFAM" id="SSF50156">
    <property type="entry name" value="PDZ domain-like"/>
    <property type="match status" value="1"/>
</dbReference>
<dbReference type="CDD" id="cd06163">
    <property type="entry name" value="S2P-M50_PDZ_RseP-like"/>
    <property type="match status" value="1"/>
</dbReference>
<evidence type="ECO:0000256" key="6">
    <source>
        <dbReference type="ARBA" id="ARBA00022801"/>
    </source>
</evidence>
<evidence type="ECO:0000256" key="11">
    <source>
        <dbReference type="SAM" id="Phobius"/>
    </source>
</evidence>
<dbReference type="EMBL" id="JBHSQI010000003">
    <property type="protein sequence ID" value="MFC6153396.1"/>
    <property type="molecule type" value="Genomic_DNA"/>
</dbReference>
<protein>
    <submittedName>
        <fullName evidence="14">M50 family metallopeptidase</fullName>
    </submittedName>
</protein>
<dbReference type="Proteomes" id="UP001596098">
    <property type="component" value="Unassembled WGS sequence"/>
</dbReference>
<feature type="transmembrane region" description="Helical" evidence="11">
    <location>
        <begin position="426"/>
        <end position="448"/>
    </location>
</feature>
<comment type="cofactor">
    <cofactor evidence="1">
        <name>Zn(2+)</name>
        <dbReference type="ChEBI" id="CHEBI:29105"/>
    </cofactor>
</comment>
<dbReference type="Pfam" id="PF02163">
    <property type="entry name" value="Peptidase_M50"/>
    <property type="match status" value="1"/>
</dbReference>
<evidence type="ECO:0000256" key="10">
    <source>
        <dbReference type="ARBA" id="ARBA00023136"/>
    </source>
</evidence>
<keyword evidence="10 11" id="KW-0472">Membrane</keyword>
<evidence type="ECO:0000259" key="12">
    <source>
        <dbReference type="Pfam" id="PF02163"/>
    </source>
</evidence>
<keyword evidence="5 11" id="KW-0812">Transmembrane</keyword>
<feature type="domain" description="PDZ" evidence="13">
    <location>
        <begin position="198"/>
        <end position="247"/>
    </location>
</feature>
<evidence type="ECO:0000256" key="3">
    <source>
        <dbReference type="ARBA" id="ARBA00007931"/>
    </source>
</evidence>
<dbReference type="PANTHER" id="PTHR42837">
    <property type="entry name" value="REGULATOR OF SIGMA-E PROTEASE RSEP"/>
    <property type="match status" value="1"/>
</dbReference>
<reference evidence="15" key="1">
    <citation type="journal article" date="2019" name="Int. J. Syst. Evol. Microbiol.">
        <title>The Global Catalogue of Microorganisms (GCM) 10K type strain sequencing project: providing services to taxonomists for standard genome sequencing and annotation.</title>
        <authorList>
            <consortium name="The Broad Institute Genomics Platform"/>
            <consortium name="The Broad Institute Genome Sequencing Center for Infectious Disease"/>
            <person name="Wu L."/>
            <person name="Ma J."/>
        </authorList>
    </citation>
    <scope>NUCLEOTIDE SEQUENCE [LARGE SCALE GENOMIC DNA]</scope>
    <source>
        <strain evidence="15">DFY28</strain>
    </source>
</reference>
<evidence type="ECO:0000256" key="9">
    <source>
        <dbReference type="ARBA" id="ARBA00023049"/>
    </source>
</evidence>
<feature type="transmembrane region" description="Helical" evidence="11">
    <location>
        <begin position="364"/>
        <end position="384"/>
    </location>
</feature>
<sequence length="454" mass="47921">MTALLYTVGVLLFALSLVVSIGLHELGHMIPAKKFGAKVTQYFVGFGPTVWSKQVGETEYGIKAIPLGGFVKIVGMLPPGAEELAEEVGTDAEGNQVLRIRKSNTGMFTQLVSDARAAEWELVQPGDEERLFYRLPWWKKVIVMGSGPAVNIAIAFAIFVPVFATYGNSSDVRTVPVVSDVSACVVPAAENGRECTDADPVAPAKQAGIEVGDEIVSFNGVPVGAWEDVQREIRANDDGAATIVVLREGRELSLTTNTTVTSRPTVGADGLADGQGTVEVGFLGVSPTTELVTGGVGYTVSQMGDMTVNTLEALAHMPAKVWGVAKAIVGLEERDPMGPVSIVGGGRLAGEAVSTHEVPVTDRAVFLLMLIAGFNFFIGMFNFVPLLPLDGGHIAGALYEAVRRGLAKVFRRPDPGHFDTAKLMPVAYVVGLTVMVMGVVLIVGDLVVPVSMNG</sequence>
<dbReference type="InterPro" id="IPR041489">
    <property type="entry name" value="PDZ_6"/>
</dbReference>
<keyword evidence="7" id="KW-0862">Zinc</keyword>
<feature type="domain" description="Peptidase M50" evidence="12">
    <location>
        <begin position="13"/>
        <end position="405"/>
    </location>
</feature>
<keyword evidence="6" id="KW-0378">Hydrolase</keyword>
<name>A0ABW1QVD2_9ACTN</name>
<evidence type="ECO:0000256" key="5">
    <source>
        <dbReference type="ARBA" id="ARBA00022692"/>
    </source>
</evidence>
<evidence type="ECO:0000256" key="7">
    <source>
        <dbReference type="ARBA" id="ARBA00022833"/>
    </source>
</evidence>
<gene>
    <name evidence="14" type="ORF">ACFPWU_06910</name>
</gene>
<accession>A0ABW1QVD2</accession>
<evidence type="ECO:0000256" key="8">
    <source>
        <dbReference type="ARBA" id="ARBA00022989"/>
    </source>
</evidence>
<dbReference type="Pfam" id="PF17820">
    <property type="entry name" value="PDZ_6"/>
    <property type="match status" value="1"/>
</dbReference>
<dbReference type="InterPro" id="IPR036034">
    <property type="entry name" value="PDZ_sf"/>
</dbReference>
<evidence type="ECO:0000313" key="15">
    <source>
        <dbReference type="Proteomes" id="UP001596098"/>
    </source>
</evidence>
<organism evidence="14 15">
    <name type="scientific">Nocardioides yefusunii</name>
    <dbReference type="NCBI Taxonomy" id="2500546"/>
    <lineage>
        <taxon>Bacteria</taxon>
        <taxon>Bacillati</taxon>
        <taxon>Actinomycetota</taxon>
        <taxon>Actinomycetes</taxon>
        <taxon>Propionibacteriales</taxon>
        <taxon>Nocardioidaceae</taxon>
        <taxon>Nocardioides</taxon>
    </lineage>
</organism>
<feature type="transmembrane region" description="Helical" evidence="11">
    <location>
        <begin position="141"/>
        <end position="164"/>
    </location>
</feature>
<proteinExistence type="inferred from homology"/>
<keyword evidence="9" id="KW-0482">Metalloprotease</keyword>
<evidence type="ECO:0000259" key="13">
    <source>
        <dbReference type="Pfam" id="PF17820"/>
    </source>
</evidence>
<evidence type="ECO:0000313" key="14">
    <source>
        <dbReference type="EMBL" id="MFC6153396.1"/>
    </source>
</evidence>
<comment type="similarity">
    <text evidence="3">Belongs to the peptidase M50B family.</text>
</comment>
<dbReference type="InterPro" id="IPR008915">
    <property type="entry name" value="Peptidase_M50"/>
</dbReference>
<comment type="subcellular location">
    <subcellularLocation>
        <location evidence="2">Membrane</location>
        <topology evidence="2">Multi-pass membrane protein</topology>
    </subcellularLocation>
</comment>
<dbReference type="Gene3D" id="2.30.42.10">
    <property type="match status" value="1"/>
</dbReference>
<dbReference type="PANTHER" id="PTHR42837:SF2">
    <property type="entry name" value="MEMBRANE METALLOPROTEASE ARASP2, CHLOROPLASTIC-RELATED"/>
    <property type="match status" value="1"/>
</dbReference>
<evidence type="ECO:0000256" key="2">
    <source>
        <dbReference type="ARBA" id="ARBA00004141"/>
    </source>
</evidence>